<evidence type="ECO:0000256" key="3">
    <source>
        <dbReference type="ARBA" id="ARBA00022989"/>
    </source>
</evidence>
<dbReference type="EMBL" id="CAJOBC010141818">
    <property type="protein sequence ID" value="CAF4648706.1"/>
    <property type="molecule type" value="Genomic_DNA"/>
</dbReference>
<evidence type="ECO:0000256" key="2">
    <source>
        <dbReference type="ARBA" id="ARBA00022692"/>
    </source>
</evidence>
<dbReference type="GO" id="GO:0008521">
    <property type="term" value="F:acetyl-CoA transmembrane transporter activity"/>
    <property type="evidence" value="ECO:0007669"/>
    <property type="project" value="InterPro"/>
</dbReference>
<feature type="non-terminal residue" evidence="5">
    <location>
        <position position="1"/>
    </location>
</feature>
<gene>
    <name evidence="5" type="ORF">SRO942_LOCUS50341</name>
</gene>
<protein>
    <submittedName>
        <fullName evidence="5">Uncharacterized protein</fullName>
    </submittedName>
</protein>
<evidence type="ECO:0000256" key="1">
    <source>
        <dbReference type="ARBA" id="ARBA00004141"/>
    </source>
</evidence>
<accession>A0A8S3A2U1</accession>
<sequence length="62" mass="6933">ICVDGWALNLLAKENVGWASTCQTVGQIMGRFLGQTVFLILGSKDFSNQYIRKILSLPEQPY</sequence>
<comment type="subcellular location">
    <subcellularLocation>
        <location evidence="1">Membrane</location>
        <topology evidence="1">Multi-pass membrane protein</topology>
    </subcellularLocation>
</comment>
<dbReference type="GO" id="GO:0035348">
    <property type="term" value="P:acetyl-CoA transmembrane transport"/>
    <property type="evidence" value="ECO:0007669"/>
    <property type="project" value="InterPro"/>
</dbReference>
<dbReference type="PANTHER" id="PTHR12778:SF9">
    <property type="entry name" value="ACETYL-COENZYME A TRANSPORTER 1"/>
    <property type="match status" value="1"/>
</dbReference>
<dbReference type="Pfam" id="PF13000">
    <property type="entry name" value="Acatn"/>
    <property type="match status" value="1"/>
</dbReference>
<evidence type="ECO:0000256" key="4">
    <source>
        <dbReference type="ARBA" id="ARBA00023136"/>
    </source>
</evidence>
<comment type="caution">
    <text evidence="5">The sequence shown here is derived from an EMBL/GenBank/DDBJ whole genome shotgun (WGS) entry which is preliminary data.</text>
</comment>
<evidence type="ECO:0000313" key="6">
    <source>
        <dbReference type="Proteomes" id="UP000681722"/>
    </source>
</evidence>
<dbReference type="InterPro" id="IPR024371">
    <property type="entry name" value="AcetylCoA_trans_1-like"/>
</dbReference>
<dbReference type="Proteomes" id="UP000681722">
    <property type="component" value="Unassembled WGS sequence"/>
</dbReference>
<proteinExistence type="predicted"/>
<keyword evidence="2" id="KW-0812">Transmembrane</keyword>
<dbReference type="InterPro" id="IPR004752">
    <property type="entry name" value="AmpG_permease/AT-1"/>
</dbReference>
<keyword evidence="4" id="KW-0472">Membrane</keyword>
<dbReference type="PANTHER" id="PTHR12778">
    <property type="entry name" value="SOLUTE CARRIER FAMILY 33 ACETYL-COA TRANSPORTER -RELATED"/>
    <property type="match status" value="1"/>
</dbReference>
<dbReference type="AlphaFoldDB" id="A0A8S3A2U1"/>
<dbReference type="GO" id="GO:0016020">
    <property type="term" value="C:membrane"/>
    <property type="evidence" value="ECO:0007669"/>
    <property type="project" value="UniProtKB-SubCell"/>
</dbReference>
<feature type="non-terminal residue" evidence="5">
    <location>
        <position position="62"/>
    </location>
</feature>
<reference evidence="5" key="1">
    <citation type="submission" date="2021-02" db="EMBL/GenBank/DDBJ databases">
        <authorList>
            <person name="Nowell W R."/>
        </authorList>
    </citation>
    <scope>NUCLEOTIDE SEQUENCE</scope>
</reference>
<dbReference type="OrthoDB" id="6415790at2759"/>
<organism evidence="5 6">
    <name type="scientific">Didymodactylos carnosus</name>
    <dbReference type="NCBI Taxonomy" id="1234261"/>
    <lineage>
        <taxon>Eukaryota</taxon>
        <taxon>Metazoa</taxon>
        <taxon>Spiralia</taxon>
        <taxon>Gnathifera</taxon>
        <taxon>Rotifera</taxon>
        <taxon>Eurotatoria</taxon>
        <taxon>Bdelloidea</taxon>
        <taxon>Philodinida</taxon>
        <taxon>Philodinidae</taxon>
        <taxon>Didymodactylos</taxon>
    </lineage>
</organism>
<keyword evidence="3" id="KW-1133">Transmembrane helix</keyword>
<name>A0A8S3A2U1_9BILA</name>
<evidence type="ECO:0000313" key="5">
    <source>
        <dbReference type="EMBL" id="CAF4648706.1"/>
    </source>
</evidence>